<evidence type="ECO:0000256" key="2">
    <source>
        <dbReference type="SAM" id="Phobius"/>
    </source>
</evidence>
<evidence type="ECO:0000313" key="5">
    <source>
        <dbReference type="Proteomes" id="UP001596145"/>
    </source>
</evidence>
<dbReference type="CDD" id="cd03386">
    <property type="entry name" value="PAP2_Aur1_like"/>
    <property type="match status" value="1"/>
</dbReference>
<dbReference type="GO" id="GO:0016020">
    <property type="term" value="C:membrane"/>
    <property type="evidence" value="ECO:0007669"/>
    <property type="project" value="UniProtKB-SubCell"/>
</dbReference>
<dbReference type="AlphaFoldDB" id="A0ABD5QQ05"/>
<evidence type="ECO:0000259" key="3">
    <source>
        <dbReference type="SMART" id="SM00014"/>
    </source>
</evidence>
<comment type="caution">
    <text evidence="4">The sequence shown here is derived from an EMBL/GenBank/DDBJ whole genome shotgun (WGS) entry which is preliminary data.</text>
</comment>
<feature type="transmembrane region" description="Helical" evidence="2">
    <location>
        <begin position="104"/>
        <end position="126"/>
    </location>
</feature>
<feature type="region of interest" description="Disordered" evidence="1">
    <location>
        <begin position="275"/>
        <end position="306"/>
    </location>
</feature>
<sequence length="306" mass="33262">MTPLLPVVTSVLFWVAAMCLVAGVAVVGPRRLYGVGENLVPYLRESRREVAALIVVLVVSGIGRPALQSISEVFGLRLTGLIFALEGNFVAWLQGTFQSPRLTLYFSSVYVFGYAFLLVFPFIAYAALPESTTLKRLIVAYTLNYAIGLVLYTVVLAYGPRNLMPDAVTSLLYTFNPNFQTLTGEVNVETNVFPSLHTSLSVTVATFAALTHGRYPRWTPIAWWIAGSVVVSTMYLGIHWLTDVMFGTALALGCVYLSYRYVDAVGDRDGDVADQNAADRNVADRNAADHNVDDGAVEDPTEGGSA</sequence>
<dbReference type="RefSeq" id="WP_122105416.1">
    <property type="nucleotide sequence ID" value="NZ_JBHSKV010000008.1"/>
</dbReference>
<dbReference type="InterPro" id="IPR036938">
    <property type="entry name" value="PAP2/HPO_sf"/>
</dbReference>
<dbReference type="Proteomes" id="UP001596145">
    <property type="component" value="Unassembled WGS sequence"/>
</dbReference>
<feature type="compositionally biased region" description="Basic and acidic residues" evidence="1">
    <location>
        <begin position="281"/>
        <end position="293"/>
    </location>
</feature>
<accession>A0ABD5QQ05</accession>
<keyword evidence="2" id="KW-0812">Transmembrane</keyword>
<proteinExistence type="predicted"/>
<evidence type="ECO:0000313" key="4">
    <source>
        <dbReference type="EMBL" id="MFC5134314.1"/>
    </source>
</evidence>
<keyword evidence="2" id="KW-1133">Transmembrane helix</keyword>
<gene>
    <name evidence="4" type="ORF">ACFPJA_06230</name>
</gene>
<evidence type="ECO:0000256" key="1">
    <source>
        <dbReference type="SAM" id="MobiDB-lite"/>
    </source>
</evidence>
<dbReference type="SMART" id="SM00014">
    <property type="entry name" value="acidPPc"/>
    <property type="match status" value="1"/>
</dbReference>
<feature type="transmembrane region" description="Helical" evidence="2">
    <location>
        <begin position="50"/>
        <end position="67"/>
    </location>
</feature>
<feature type="transmembrane region" description="Helical" evidence="2">
    <location>
        <begin position="12"/>
        <end position="29"/>
    </location>
</feature>
<dbReference type="Pfam" id="PF14378">
    <property type="entry name" value="PAP2_3"/>
    <property type="match status" value="1"/>
</dbReference>
<dbReference type="Gene3D" id="1.20.144.10">
    <property type="entry name" value="Phosphatidic acid phosphatase type 2/haloperoxidase"/>
    <property type="match status" value="1"/>
</dbReference>
<reference evidence="4 5" key="1">
    <citation type="journal article" date="2019" name="Int. J. Syst. Evol. Microbiol.">
        <title>The Global Catalogue of Microorganisms (GCM) 10K type strain sequencing project: providing services to taxonomists for standard genome sequencing and annotation.</title>
        <authorList>
            <consortium name="The Broad Institute Genomics Platform"/>
            <consortium name="The Broad Institute Genome Sequencing Center for Infectious Disease"/>
            <person name="Wu L."/>
            <person name="Ma J."/>
        </authorList>
    </citation>
    <scope>NUCLEOTIDE SEQUENCE [LARGE SCALE GENOMIC DNA]</scope>
    <source>
        <strain evidence="4 5">CGMCC 1.16026</strain>
    </source>
</reference>
<dbReference type="InterPro" id="IPR026841">
    <property type="entry name" value="Aur1/Ipt1"/>
</dbReference>
<feature type="transmembrane region" description="Helical" evidence="2">
    <location>
        <begin position="221"/>
        <end position="238"/>
    </location>
</feature>
<feature type="transmembrane region" description="Helical" evidence="2">
    <location>
        <begin position="73"/>
        <end position="92"/>
    </location>
</feature>
<feature type="compositionally biased region" description="Acidic residues" evidence="1">
    <location>
        <begin position="295"/>
        <end position="306"/>
    </location>
</feature>
<feature type="transmembrane region" description="Helical" evidence="2">
    <location>
        <begin position="138"/>
        <end position="158"/>
    </location>
</feature>
<feature type="domain" description="Phosphatidic acid phosphatase type 2/haloperoxidase" evidence="3">
    <location>
        <begin position="139"/>
        <end position="259"/>
    </location>
</feature>
<dbReference type="InterPro" id="IPR000326">
    <property type="entry name" value="PAP2/HPO"/>
</dbReference>
<keyword evidence="5" id="KW-1185">Reference proteome</keyword>
<organism evidence="4 5">
    <name type="scientific">Halorubrum glutamatedens</name>
    <dbReference type="NCBI Taxonomy" id="2707018"/>
    <lineage>
        <taxon>Archaea</taxon>
        <taxon>Methanobacteriati</taxon>
        <taxon>Methanobacteriota</taxon>
        <taxon>Stenosarchaea group</taxon>
        <taxon>Halobacteria</taxon>
        <taxon>Halobacteriales</taxon>
        <taxon>Haloferacaceae</taxon>
        <taxon>Halorubrum</taxon>
    </lineage>
</organism>
<keyword evidence="2" id="KW-0472">Membrane</keyword>
<dbReference type="SUPFAM" id="SSF48317">
    <property type="entry name" value="Acid phosphatase/Vanadium-dependent haloperoxidase"/>
    <property type="match status" value="1"/>
</dbReference>
<name>A0ABD5QQ05_9EURY</name>
<protein>
    <submittedName>
        <fullName evidence="4">Phosphatase PAP2 family protein</fullName>
    </submittedName>
</protein>
<dbReference type="EMBL" id="JBHSKV010000008">
    <property type="protein sequence ID" value="MFC5134314.1"/>
    <property type="molecule type" value="Genomic_DNA"/>
</dbReference>